<dbReference type="Proteomes" id="UP001311232">
    <property type="component" value="Unassembled WGS sequence"/>
</dbReference>
<evidence type="ECO:0000256" key="1">
    <source>
        <dbReference type="SAM" id="MobiDB-lite"/>
    </source>
</evidence>
<keyword evidence="3" id="KW-1185">Reference proteome</keyword>
<protein>
    <submittedName>
        <fullName evidence="2">Uncharacterized protein</fullName>
    </submittedName>
</protein>
<gene>
    <name evidence="2" type="ORF">CRENBAI_012812</name>
</gene>
<feature type="compositionally biased region" description="Pro residues" evidence="1">
    <location>
        <begin position="371"/>
        <end position="381"/>
    </location>
</feature>
<accession>A0AAV9R6M0</accession>
<feature type="compositionally biased region" description="Pro residues" evidence="1">
    <location>
        <begin position="330"/>
        <end position="342"/>
    </location>
</feature>
<proteinExistence type="predicted"/>
<dbReference type="AlphaFoldDB" id="A0AAV9R6M0"/>
<evidence type="ECO:0000313" key="2">
    <source>
        <dbReference type="EMBL" id="KAK5605453.1"/>
    </source>
</evidence>
<feature type="region of interest" description="Disordered" evidence="1">
    <location>
        <begin position="263"/>
        <end position="381"/>
    </location>
</feature>
<name>A0AAV9R6M0_9TELE</name>
<reference evidence="2 3" key="1">
    <citation type="submission" date="2021-06" db="EMBL/GenBank/DDBJ databases">
        <authorList>
            <person name="Palmer J.M."/>
        </authorList>
    </citation>
    <scope>NUCLEOTIDE SEQUENCE [LARGE SCALE GENOMIC DNA]</scope>
    <source>
        <strain evidence="2 3">MEX-2019</strain>
        <tissue evidence="2">Muscle</tissue>
    </source>
</reference>
<dbReference type="EMBL" id="JAHHUM010002263">
    <property type="protein sequence ID" value="KAK5605453.1"/>
    <property type="molecule type" value="Genomic_DNA"/>
</dbReference>
<comment type="caution">
    <text evidence="2">The sequence shown here is derived from an EMBL/GenBank/DDBJ whole genome shotgun (WGS) entry which is preliminary data.</text>
</comment>
<organism evidence="2 3">
    <name type="scientific">Crenichthys baileyi</name>
    <name type="common">White River springfish</name>
    <dbReference type="NCBI Taxonomy" id="28760"/>
    <lineage>
        <taxon>Eukaryota</taxon>
        <taxon>Metazoa</taxon>
        <taxon>Chordata</taxon>
        <taxon>Craniata</taxon>
        <taxon>Vertebrata</taxon>
        <taxon>Euteleostomi</taxon>
        <taxon>Actinopterygii</taxon>
        <taxon>Neopterygii</taxon>
        <taxon>Teleostei</taxon>
        <taxon>Neoteleostei</taxon>
        <taxon>Acanthomorphata</taxon>
        <taxon>Ovalentaria</taxon>
        <taxon>Atherinomorphae</taxon>
        <taxon>Cyprinodontiformes</taxon>
        <taxon>Goodeidae</taxon>
        <taxon>Crenichthys</taxon>
    </lineage>
</organism>
<feature type="region of interest" description="Disordered" evidence="1">
    <location>
        <begin position="227"/>
        <end position="247"/>
    </location>
</feature>
<feature type="compositionally biased region" description="Polar residues" evidence="1">
    <location>
        <begin position="236"/>
        <end position="247"/>
    </location>
</feature>
<sequence length="381" mass="41653">MARECSFTDPAGTQHLLENPIVNRRGTTMPMVLTAFLIGFRRSISLDLRSYRISSTYPNGFSCRVGYYYCLCLVRSTYACVLSTLRPPSTAKWSINTGSTVHMAFAAAIWFVPRLCGNLEISSTDATWDGSSAEAKEHLRRPSQTPIPHRRARHTCFSKPPIRMEKAQSPLRSDPAAKLASGVPDVQAPTHPASTHGCSHKTAFMTCRLIATRVDQVVPHYGQSATAALHPKPMGQNLQSSGRSHGSTSYRVTMVLGRASNLLANTSSQPPNPVGSPPARRTTTANSYGHVCTRSSEPVLLSQRTAFGGRRPHFDKQSQMPTKSAYQRPPLAPPTQPQPWPKPGAEIQGNPSDPRERAETPAPSTRQSPNVPEPQTQPRPD</sequence>
<evidence type="ECO:0000313" key="3">
    <source>
        <dbReference type="Proteomes" id="UP001311232"/>
    </source>
</evidence>